<evidence type="ECO:0000256" key="16">
    <source>
        <dbReference type="ARBA" id="ARBA00071870"/>
    </source>
</evidence>
<dbReference type="PANTHER" id="PTHR30487">
    <property type="entry name" value="TYPE 4 PREPILIN-LIKE PROTEINS LEADER PEPTIDE-PROCESSING ENZYME"/>
    <property type="match status" value="1"/>
</dbReference>
<evidence type="ECO:0000256" key="17">
    <source>
        <dbReference type="RuleBase" id="RU003793"/>
    </source>
</evidence>
<sequence length="291" mass="31824">MNAESLAGDYAGFFIALTTLLGLVIGSFLNVVIHRIPIMMQKEWKRDCCELLAIESQQEDGTYNLLKPDSHCPKCKTPIKPWQNIPILSFLLLKGKCNQCSEPISARYPLVELVTGLLSGYIAFSLGYSAVAIAALLLTWTLIALTMIDVDHQLLPDNLTLPLLWLGILVNTQGLFTDLQSSVIGAIAGYLVLWSVFWLFKILTGKEGMGYGDFKLLAALGAWMGWQALPLIIILSSLVGAVIGVAGILIQGRDKNVPIPFGPYLAIAGWIALMWGDQITQGYLRIAGFQN</sequence>
<keyword evidence="12 19" id="KW-0472">Membrane</keyword>
<keyword evidence="9 18" id="KW-0812">Transmembrane</keyword>
<dbReference type="EC" id="2.1.1.-" evidence="18"/>
<dbReference type="Gene3D" id="1.20.120.1220">
    <property type="match status" value="1"/>
</dbReference>
<evidence type="ECO:0000256" key="18">
    <source>
        <dbReference type="RuleBase" id="RU003794"/>
    </source>
</evidence>
<keyword evidence="5 18" id="KW-0489">Methyltransferase</keyword>
<dbReference type="InterPro" id="IPR014032">
    <property type="entry name" value="Peptidase_A24A_bac"/>
</dbReference>
<evidence type="ECO:0000256" key="9">
    <source>
        <dbReference type="ARBA" id="ARBA00022692"/>
    </source>
</evidence>
<feature type="domain" description="Prepilin type IV endopeptidase peptidase" evidence="20">
    <location>
        <begin position="136"/>
        <end position="245"/>
    </location>
</feature>
<dbReference type="PANTHER" id="PTHR30487:SF0">
    <property type="entry name" value="PREPILIN LEADER PEPTIDASE_N-METHYLTRANSFERASE-RELATED"/>
    <property type="match status" value="1"/>
</dbReference>
<feature type="transmembrane region" description="Helical" evidence="19">
    <location>
        <begin position="126"/>
        <end position="147"/>
    </location>
</feature>
<evidence type="ECO:0000256" key="5">
    <source>
        <dbReference type="ARBA" id="ARBA00022603"/>
    </source>
</evidence>
<evidence type="ECO:0000256" key="11">
    <source>
        <dbReference type="ARBA" id="ARBA00022989"/>
    </source>
</evidence>
<name>A0A9E5MLP2_9GAMM</name>
<organism evidence="22 23">
    <name type="scientific">Pseudomaricurvus hydrocarbonicus</name>
    <dbReference type="NCBI Taxonomy" id="1470433"/>
    <lineage>
        <taxon>Bacteria</taxon>
        <taxon>Pseudomonadati</taxon>
        <taxon>Pseudomonadota</taxon>
        <taxon>Gammaproteobacteria</taxon>
        <taxon>Cellvibrionales</taxon>
        <taxon>Cellvibrionaceae</taxon>
        <taxon>Pseudomaricurvus</taxon>
    </lineage>
</organism>
<comment type="subcellular location">
    <subcellularLocation>
        <location evidence="1">Cell inner membrane</location>
        <topology evidence="1">Multi-pass membrane protein</topology>
    </subcellularLocation>
    <subcellularLocation>
        <location evidence="18">Cell membrane</location>
        <topology evidence="18">Multi-pass membrane protein</topology>
    </subcellularLocation>
</comment>
<gene>
    <name evidence="22" type="ORF">G8770_06005</name>
</gene>
<feature type="transmembrane region" description="Helical" evidence="19">
    <location>
        <begin position="183"/>
        <end position="203"/>
    </location>
</feature>
<evidence type="ECO:0000256" key="2">
    <source>
        <dbReference type="ARBA" id="ARBA00005801"/>
    </source>
</evidence>
<evidence type="ECO:0000256" key="3">
    <source>
        <dbReference type="ARBA" id="ARBA00022475"/>
    </source>
</evidence>
<evidence type="ECO:0000256" key="1">
    <source>
        <dbReference type="ARBA" id="ARBA00004429"/>
    </source>
</evidence>
<evidence type="ECO:0000256" key="4">
    <source>
        <dbReference type="ARBA" id="ARBA00022519"/>
    </source>
</evidence>
<dbReference type="InterPro" id="IPR050882">
    <property type="entry name" value="Prepilin_peptidase/N-MTase"/>
</dbReference>
<feature type="domain" description="Prepilin peptidase A24 N-terminal" evidence="21">
    <location>
        <begin position="20"/>
        <end position="124"/>
    </location>
</feature>
<dbReference type="Pfam" id="PF01478">
    <property type="entry name" value="Peptidase_A24"/>
    <property type="match status" value="1"/>
</dbReference>
<dbReference type="FunFam" id="1.20.120.1220:FF:000001">
    <property type="entry name" value="Type 4 prepilin-like proteins leader peptide-processing enzyme"/>
    <property type="match status" value="1"/>
</dbReference>
<dbReference type="Pfam" id="PF06750">
    <property type="entry name" value="A24_N_bact"/>
    <property type="match status" value="1"/>
</dbReference>
<feature type="transmembrane region" description="Helical" evidence="19">
    <location>
        <begin position="223"/>
        <end position="250"/>
    </location>
</feature>
<evidence type="ECO:0000256" key="10">
    <source>
        <dbReference type="ARBA" id="ARBA00022801"/>
    </source>
</evidence>
<comment type="catalytic activity">
    <reaction evidence="14 18">
        <text>Typically cleaves a -Gly-|-Phe- bond to release an N-terminal, basic peptide of 5-8 residues from type IV prepilin, and then N-methylates the new N-terminal amino group, the methyl donor being S-adenosyl-L-methionine.</text>
        <dbReference type="EC" id="3.4.23.43"/>
    </reaction>
</comment>
<keyword evidence="23" id="KW-1185">Reference proteome</keyword>
<evidence type="ECO:0000256" key="8">
    <source>
        <dbReference type="ARBA" id="ARBA00022691"/>
    </source>
</evidence>
<evidence type="ECO:0000256" key="6">
    <source>
        <dbReference type="ARBA" id="ARBA00022670"/>
    </source>
</evidence>
<accession>A0A9E5MLP2</accession>
<feature type="transmembrane region" description="Helical" evidence="19">
    <location>
        <begin position="257"/>
        <end position="275"/>
    </location>
</feature>
<dbReference type="GO" id="GO:0008168">
    <property type="term" value="F:methyltransferase activity"/>
    <property type="evidence" value="ECO:0007669"/>
    <property type="project" value="UniProtKB-KW"/>
</dbReference>
<dbReference type="GO" id="GO:0005886">
    <property type="term" value="C:plasma membrane"/>
    <property type="evidence" value="ECO:0007669"/>
    <property type="project" value="UniProtKB-SubCell"/>
</dbReference>
<dbReference type="EMBL" id="JAAONZ010000003">
    <property type="protein sequence ID" value="NHO65093.1"/>
    <property type="molecule type" value="Genomic_DNA"/>
</dbReference>
<evidence type="ECO:0000259" key="21">
    <source>
        <dbReference type="Pfam" id="PF06750"/>
    </source>
</evidence>
<protein>
    <recommendedName>
        <fullName evidence="16 18">Prepilin leader peptidase/N-methyltransferase</fullName>
        <ecNumber evidence="18">2.1.1.-</ecNumber>
        <ecNumber evidence="15 18">3.4.23.43</ecNumber>
    </recommendedName>
</protein>
<comment type="similarity">
    <text evidence="2 17">Belongs to the peptidase A24 family.</text>
</comment>
<dbReference type="GO" id="GO:0004190">
    <property type="term" value="F:aspartic-type endopeptidase activity"/>
    <property type="evidence" value="ECO:0007669"/>
    <property type="project" value="UniProtKB-EC"/>
</dbReference>
<evidence type="ECO:0000256" key="7">
    <source>
        <dbReference type="ARBA" id="ARBA00022679"/>
    </source>
</evidence>
<proteinExistence type="inferred from homology"/>
<dbReference type="AlphaFoldDB" id="A0A9E5MLP2"/>
<keyword evidence="13 18" id="KW-0511">Multifunctional enzyme</keyword>
<keyword evidence="4" id="KW-0997">Cell inner membrane</keyword>
<dbReference type="Proteomes" id="UP000787472">
    <property type="component" value="Unassembled WGS sequence"/>
</dbReference>
<dbReference type="RefSeq" id="WP_167183221.1">
    <property type="nucleotide sequence ID" value="NZ_JAAONZ010000003.1"/>
</dbReference>
<keyword evidence="6 18" id="KW-0645">Protease</keyword>
<keyword evidence="10 18" id="KW-0378">Hydrolase</keyword>
<feature type="transmembrane region" description="Helical" evidence="19">
    <location>
        <begin position="12"/>
        <end position="33"/>
    </location>
</feature>
<dbReference type="GO" id="GO:0032259">
    <property type="term" value="P:methylation"/>
    <property type="evidence" value="ECO:0007669"/>
    <property type="project" value="UniProtKB-KW"/>
</dbReference>
<feature type="transmembrane region" description="Helical" evidence="19">
    <location>
        <begin position="159"/>
        <end position="176"/>
    </location>
</feature>
<evidence type="ECO:0000313" key="23">
    <source>
        <dbReference type="Proteomes" id="UP000787472"/>
    </source>
</evidence>
<evidence type="ECO:0000256" key="12">
    <source>
        <dbReference type="ARBA" id="ARBA00023136"/>
    </source>
</evidence>
<keyword evidence="11 19" id="KW-1133">Transmembrane helix</keyword>
<evidence type="ECO:0000256" key="14">
    <source>
        <dbReference type="ARBA" id="ARBA00050401"/>
    </source>
</evidence>
<reference evidence="22" key="1">
    <citation type="submission" date="2020-03" db="EMBL/GenBank/DDBJ databases">
        <authorList>
            <person name="Guo F."/>
        </authorList>
    </citation>
    <scope>NUCLEOTIDE SEQUENCE</scope>
    <source>
        <strain evidence="22">JCM 30134</strain>
    </source>
</reference>
<comment type="function">
    <text evidence="18">Plays an essential role in type IV pili and type II pseudopili formation by proteolytically removing the leader sequence from substrate proteins and subsequently monomethylating the alpha-amino group of the newly exposed N-terminal phenylalanine.</text>
</comment>
<evidence type="ECO:0000256" key="15">
    <source>
        <dbReference type="ARBA" id="ARBA00067082"/>
    </source>
</evidence>
<evidence type="ECO:0000259" key="20">
    <source>
        <dbReference type="Pfam" id="PF01478"/>
    </source>
</evidence>
<dbReference type="InterPro" id="IPR010627">
    <property type="entry name" value="Prepilin_pept_A24_N"/>
</dbReference>
<keyword evidence="3" id="KW-1003">Cell membrane</keyword>
<comment type="caution">
    <text evidence="22">The sequence shown here is derived from an EMBL/GenBank/DDBJ whole genome shotgun (WGS) entry which is preliminary data.</text>
</comment>
<dbReference type="InterPro" id="IPR000045">
    <property type="entry name" value="Prepilin_IV_endopep_pep"/>
</dbReference>
<dbReference type="GO" id="GO:0006465">
    <property type="term" value="P:signal peptide processing"/>
    <property type="evidence" value="ECO:0007669"/>
    <property type="project" value="TreeGrafter"/>
</dbReference>
<evidence type="ECO:0000256" key="13">
    <source>
        <dbReference type="ARBA" id="ARBA00023268"/>
    </source>
</evidence>
<keyword evidence="7 18" id="KW-0808">Transferase</keyword>
<evidence type="ECO:0000313" key="22">
    <source>
        <dbReference type="EMBL" id="NHO65093.1"/>
    </source>
</evidence>
<dbReference type="EC" id="3.4.23.43" evidence="15 18"/>
<evidence type="ECO:0000256" key="19">
    <source>
        <dbReference type="SAM" id="Phobius"/>
    </source>
</evidence>
<dbReference type="PRINTS" id="PR00864">
    <property type="entry name" value="PREPILNPTASE"/>
</dbReference>
<keyword evidence="8" id="KW-0949">S-adenosyl-L-methionine</keyword>